<dbReference type="Proteomes" id="UP000752696">
    <property type="component" value="Unassembled WGS sequence"/>
</dbReference>
<proteinExistence type="predicted"/>
<dbReference type="AlphaFoldDB" id="A0A6V7HGR8"/>
<feature type="non-terminal residue" evidence="1">
    <location>
        <position position="80"/>
    </location>
</feature>
<protein>
    <submittedName>
        <fullName evidence="1">Uncharacterized protein</fullName>
    </submittedName>
</protein>
<comment type="caution">
    <text evidence="1">The sequence shown here is derived from an EMBL/GenBank/DDBJ whole genome shotgun (WGS) entry which is preliminary data.</text>
</comment>
<reference evidence="1" key="1">
    <citation type="submission" date="2020-07" db="EMBL/GenBank/DDBJ databases">
        <authorList>
            <person name="Nazaruddin N."/>
        </authorList>
    </citation>
    <scope>NUCLEOTIDE SEQUENCE</scope>
</reference>
<evidence type="ECO:0000313" key="1">
    <source>
        <dbReference type="EMBL" id="CAD1478621.1"/>
    </source>
</evidence>
<gene>
    <name evidence="1" type="ORF">MHI_LOCUS806395</name>
</gene>
<feature type="non-terminal residue" evidence="1">
    <location>
        <position position="1"/>
    </location>
</feature>
<name>A0A6V7HGR8_9HYME</name>
<dbReference type="EMBL" id="CAJDYZ010010909">
    <property type="protein sequence ID" value="CAD1478621.1"/>
    <property type="molecule type" value="Genomic_DNA"/>
</dbReference>
<keyword evidence="2" id="KW-1185">Reference proteome</keyword>
<sequence>AFVLSSPSTESGLDDANLKIVEDNSRTIEDILLVSEGQRNKYFILEVNLHEIIKILLLEKVYFIPIGLPLTDLVPPLPVY</sequence>
<accession>A0A6V7HGR8</accession>
<organism evidence="1 2">
    <name type="scientific">Heterotrigona itama</name>
    <dbReference type="NCBI Taxonomy" id="395501"/>
    <lineage>
        <taxon>Eukaryota</taxon>
        <taxon>Metazoa</taxon>
        <taxon>Ecdysozoa</taxon>
        <taxon>Arthropoda</taxon>
        <taxon>Hexapoda</taxon>
        <taxon>Insecta</taxon>
        <taxon>Pterygota</taxon>
        <taxon>Neoptera</taxon>
        <taxon>Endopterygota</taxon>
        <taxon>Hymenoptera</taxon>
        <taxon>Apocrita</taxon>
        <taxon>Aculeata</taxon>
        <taxon>Apoidea</taxon>
        <taxon>Anthophila</taxon>
        <taxon>Apidae</taxon>
        <taxon>Heterotrigona</taxon>
    </lineage>
</organism>
<evidence type="ECO:0000313" key="2">
    <source>
        <dbReference type="Proteomes" id="UP000752696"/>
    </source>
</evidence>